<evidence type="ECO:0000313" key="2">
    <source>
        <dbReference type="Proteomes" id="UP000326598"/>
    </source>
</evidence>
<accession>A0A5J6I6N9</accession>
<proteinExistence type="predicted"/>
<evidence type="ECO:0000313" key="1">
    <source>
        <dbReference type="EMBL" id="QEV26310.1"/>
    </source>
</evidence>
<name>A0A5J6I6N9_STRC4</name>
<protein>
    <submittedName>
        <fullName evidence="1">Uncharacterized protein</fullName>
    </submittedName>
</protein>
<dbReference type="Proteomes" id="UP000326598">
    <property type="component" value="Chromosome"/>
</dbReference>
<organism evidence="1 2">
    <name type="scientific">Streptomyces coeruleorubidus</name>
    <dbReference type="NCBI Taxonomy" id="116188"/>
    <lineage>
        <taxon>Bacteria</taxon>
        <taxon>Bacillati</taxon>
        <taxon>Actinomycetota</taxon>
        <taxon>Actinomycetes</taxon>
        <taxon>Kitasatosporales</taxon>
        <taxon>Streptomycetaceae</taxon>
        <taxon>Streptomyces</taxon>
    </lineage>
</organism>
<dbReference type="AlphaFoldDB" id="A0A5J6I6N9"/>
<reference evidence="1 2" key="1">
    <citation type="submission" date="2017-09" db="EMBL/GenBank/DDBJ databases">
        <authorList>
            <person name="Lee N."/>
            <person name="Cho B.-K."/>
        </authorList>
    </citation>
    <scope>NUCLEOTIDE SEQUENCE [LARGE SCALE GENOMIC DNA]</scope>
    <source>
        <strain evidence="1 2">ATCC 13740</strain>
    </source>
</reference>
<dbReference type="KEGG" id="scoe:CP976_20630"/>
<gene>
    <name evidence="1" type="ORF">CP976_20630</name>
</gene>
<sequence>MTDQVAADRKVAREVIGADISDEEFDKAPDVLGNVYRIAAEKARTAGSAPASLLSILEGAQE</sequence>
<dbReference type="EMBL" id="CP023694">
    <property type="protein sequence ID" value="QEV26310.1"/>
    <property type="molecule type" value="Genomic_DNA"/>
</dbReference>
<dbReference type="RefSeq" id="WP_150481717.1">
    <property type="nucleotide sequence ID" value="NZ_BMTB01000006.1"/>
</dbReference>
<dbReference type="GeneID" id="91418474"/>